<dbReference type="Pfam" id="PF07714">
    <property type="entry name" value="PK_Tyr_Ser-Thr"/>
    <property type="match status" value="1"/>
</dbReference>
<dbReference type="Gene3D" id="3.30.505.10">
    <property type="entry name" value="SH2 domain"/>
    <property type="match status" value="1"/>
</dbReference>
<evidence type="ECO:0000256" key="14">
    <source>
        <dbReference type="PROSITE-ProRule" id="PRU10141"/>
    </source>
</evidence>
<dbReference type="InterPro" id="IPR001060">
    <property type="entry name" value="FCH_dom"/>
</dbReference>
<evidence type="ECO:0000256" key="6">
    <source>
        <dbReference type="ARBA" id="ARBA00023054"/>
    </source>
</evidence>
<reference evidence="19" key="2">
    <citation type="submission" date="2015-02" db="UniProtKB">
        <authorList>
            <consortium name="EnsemblMetazoa"/>
        </authorList>
    </citation>
    <scope>IDENTIFICATION</scope>
</reference>
<feature type="active site" description="Proton acceptor" evidence="10">
    <location>
        <position position="716"/>
    </location>
</feature>
<keyword evidence="4 9" id="KW-0418">Kinase</keyword>
<evidence type="ECO:0000313" key="19">
    <source>
        <dbReference type="EnsemblMetazoa" id="SMAR008218-PA"/>
    </source>
</evidence>
<proteinExistence type="inferred from homology"/>
<dbReference type="PIRSF" id="PIRSF000632">
    <property type="entry name" value="TyrPK_fps"/>
    <property type="match status" value="1"/>
</dbReference>
<comment type="catalytic activity">
    <reaction evidence="8 9">
        <text>L-tyrosyl-[protein] + ATP = O-phospho-L-tyrosyl-[protein] + ADP + H(+)</text>
        <dbReference type="Rhea" id="RHEA:10596"/>
        <dbReference type="Rhea" id="RHEA-COMP:10136"/>
        <dbReference type="Rhea" id="RHEA-COMP:20101"/>
        <dbReference type="ChEBI" id="CHEBI:15378"/>
        <dbReference type="ChEBI" id="CHEBI:30616"/>
        <dbReference type="ChEBI" id="CHEBI:46858"/>
        <dbReference type="ChEBI" id="CHEBI:61978"/>
        <dbReference type="ChEBI" id="CHEBI:456216"/>
        <dbReference type="EC" id="2.7.10.2"/>
    </reaction>
</comment>
<evidence type="ECO:0000256" key="3">
    <source>
        <dbReference type="ARBA" id="ARBA00022741"/>
    </source>
</evidence>
<dbReference type="SUPFAM" id="SSF56112">
    <property type="entry name" value="Protein kinase-like (PK-like)"/>
    <property type="match status" value="1"/>
</dbReference>
<dbReference type="InterPro" id="IPR016250">
    <property type="entry name" value="Tyr-prot_kinase_Fes/Fps"/>
</dbReference>
<dbReference type="InterPro" id="IPR020635">
    <property type="entry name" value="Tyr_kinase_cat_dom"/>
</dbReference>
<evidence type="ECO:0000256" key="11">
    <source>
        <dbReference type="PIRSR" id="PIRSR000632-2"/>
    </source>
</evidence>
<evidence type="ECO:0000313" key="20">
    <source>
        <dbReference type="Proteomes" id="UP000014500"/>
    </source>
</evidence>
<keyword evidence="12" id="KW-0727">SH2 domain</keyword>
<dbReference type="EMBL" id="JH431830">
    <property type="status" value="NOT_ANNOTATED_CDS"/>
    <property type="molecule type" value="Genomic_DNA"/>
</dbReference>
<keyword evidence="5 9" id="KW-0067">ATP-binding</keyword>
<evidence type="ECO:0000256" key="9">
    <source>
        <dbReference type="PIRNR" id="PIRNR000632"/>
    </source>
</evidence>
<dbReference type="PROSITE" id="PS51741">
    <property type="entry name" value="F_BAR"/>
    <property type="match status" value="1"/>
</dbReference>
<keyword evidence="3 9" id="KW-0547">Nucleotide-binding</keyword>
<reference evidence="20" key="1">
    <citation type="submission" date="2011-05" db="EMBL/GenBank/DDBJ databases">
        <authorList>
            <person name="Richards S.R."/>
            <person name="Qu J."/>
            <person name="Jiang H."/>
            <person name="Jhangiani S.N."/>
            <person name="Agravi P."/>
            <person name="Goodspeed R."/>
            <person name="Gross S."/>
            <person name="Mandapat C."/>
            <person name="Jackson L."/>
            <person name="Mathew T."/>
            <person name="Pu L."/>
            <person name="Thornton R."/>
            <person name="Saada N."/>
            <person name="Wilczek-Boney K.B."/>
            <person name="Lee S."/>
            <person name="Kovar C."/>
            <person name="Wu Y."/>
            <person name="Scherer S.E."/>
            <person name="Worley K.C."/>
            <person name="Muzny D.M."/>
            <person name="Gibbs R."/>
        </authorList>
    </citation>
    <scope>NUCLEOTIDE SEQUENCE</scope>
    <source>
        <strain evidence="20">Brora</strain>
    </source>
</reference>
<dbReference type="Proteomes" id="UP000014500">
    <property type="component" value="Unassembled WGS sequence"/>
</dbReference>
<dbReference type="PROSITE" id="PS00109">
    <property type="entry name" value="PROTEIN_KINASE_TYR"/>
    <property type="match status" value="1"/>
</dbReference>
<feature type="domain" description="F-BAR" evidence="18">
    <location>
        <begin position="1"/>
        <end position="262"/>
    </location>
</feature>
<dbReference type="EnsemblMetazoa" id="SMAR008218-RA">
    <property type="protein sequence ID" value="SMAR008218-PA"/>
    <property type="gene ID" value="SMAR008218"/>
</dbReference>
<dbReference type="Gene3D" id="3.30.200.20">
    <property type="entry name" value="Phosphorylase Kinase, domain 1"/>
    <property type="match status" value="1"/>
</dbReference>
<feature type="coiled-coil region" evidence="15">
    <location>
        <begin position="306"/>
        <end position="347"/>
    </location>
</feature>
<dbReference type="FunFam" id="3.30.200.20:FF:000089">
    <property type="entry name" value="Tyrosine-protein kinase"/>
    <property type="match status" value="1"/>
</dbReference>
<evidence type="ECO:0000256" key="5">
    <source>
        <dbReference type="ARBA" id="ARBA00022840"/>
    </source>
</evidence>
<dbReference type="Gene3D" id="1.10.510.10">
    <property type="entry name" value="Transferase(Phosphotransferase) domain 1"/>
    <property type="match status" value="1"/>
</dbReference>
<dbReference type="STRING" id="126957.T1J3P8"/>
<dbReference type="GO" id="GO:0005524">
    <property type="term" value="F:ATP binding"/>
    <property type="evidence" value="ECO:0007669"/>
    <property type="project" value="UniProtKB-UniRule"/>
</dbReference>
<dbReference type="SMART" id="SM00055">
    <property type="entry name" value="FCH"/>
    <property type="match status" value="1"/>
</dbReference>
<dbReference type="Pfam" id="PF00611">
    <property type="entry name" value="FCH"/>
    <property type="match status" value="1"/>
</dbReference>
<dbReference type="FunFam" id="3.30.505.10:FF:000051">
    <property type="entry name" value="Tyrosine-protein kinase"/>
    <property type="match status" value="1"/>
</dbReference>
<dbReference type="SMART" id="SM00252">
    <property type="entry name" value="SH2"/>
    <property type="match status" value="1"/>
</dbReference>
<keyword evidence="2 9" id="KW-0808">Transferase</keyword>
<keyword evidence="1" id="KW-0597">Phosphoprotein</keyword>
<evidence type="ECO:0000259" key="18">
    <source>
        <dbReference type="PROSITE" id="PS51741"/>
    </source>
</evidence>
<dbReference type="AlphaFoldDB" id="T1J3P8"/>
<dbReference type="InterPro" id="IPR031160">
    <property type="entry name" value="F_BAR_dom"/>
</dbReference>
<evidence type="ECO:0000256" key="7">
    <source>
        <dbReference type="ARBA" id="ARBA00023137"/>
    </source>
</evidence>
<evidence type="ECO:0000256" key="15">
    <source>
        <dbReference type="SAM" id="Coils"/>
    </source>
</evidence>
<dbReference type="GO" id="GO:0004715">
    <property type="term" value="F:non-membrane spanning protein tyrosine kinase activity"/>
    <property type="evidence" value="ECO:0007669"/>
    <property type="project" value="UniProtKB-EC"/>
</dbReference>
<dbReference type="InterPro" id="IPR035849">
    <property type="entry name" value="Fes/Fps/Fer_SH2"/>
</dbReference>
<sequence length="843" mass="97752">MGFSQLLQGKTSHEALLSLQDAEIRLLENIKRCFSFRVKCDREYAITLNTMCLQAQKTGLAQELSGSLVAEAWKAMVEETESLSRMIKQNADHIACMTLEKLNFLINEKRICRKMYADEHNRIETELSRLQDVVTKGKIEYEKCLDSFKMAKVKYEQLTKGKTNKKMEEVKEKYVKSCRKLHRVHNDYVLWLCEAAEYEKSFRITLLPSLLDSQQNLQEEMVEQCKTILTEYSIYTNLSNDHFHKLDGCMMDHIQLIIPTSEYKEFMNKNKSLPPLPVAFIFDRTLIDDYNGKLKPNVVSVDDLTFTFLKLKLAELNDKIKDCQAEIKEKQNQLVQSENELSSLRKSAEMAPTLYVKRKTLETMRYEILQLKSKEQNYHKQNELLAGSLSKIGEDGPPSALDLPIDTNTDTDTDLVNGDRVNVFFFFFFFLNKFFFYRIFSGRARFETRTIETLAPRVGRHFQQITFEELCRHVSKTLVVHPDLPLQDEDWFHGVLPREEVVRLLVRDGDYLVRETLRNDEQQIVLSVRWKGHKHFIVQVTVDTKYRFEGPSFPTIQELVSYQHRSKMPVTNKSGAILRQPIFRERWELNNDDVELVTKIGKGNFGDVYKARLKSNGQEIACKTCHLTLPDEQKKKFLQEGRILKQYDHPNIVKLIGMCVQKQPIMIVMELVLGGSLLNFVRNNGANLSVLQKLSMSIDCAAGMEYLESKNCIHRDLAARNCLIGKENIVKISDFGMSREEEEYVVSDGMKQIPIKWTAPEALNFGKYTSLCDVWSYGVLIWEIMSNGNSPYKGISNIKAREMIDSGYRMPAPVDTPDAVYHLMLRCWEYNCDVRPHFDEIHS</sequence>
<comment type="similarity">
    <text evidence="9">Belongs to the protein kinase superfamily. Tyr protein kinase family. Fes/fps subfamily.</text>
</comment>
<dbReference type="InterPro" id="IPR017441">
    <property type="entry name" value="Protein_kinase_ATP_BS"/>
</dbReference>
<feature type="domain" description="Protein kinase" evidence="17">
    <location>
        <begin position="594"/>
        <end position="843"/>
    </location>
</feature>
<dbReference type="SUPFAM" id="SSF55550">
    <property type="entry name" value="SH2 domain"/>
    <property type="match status" value="1"/>
</dbReference>
<dbReference type="FunFam" id="1.10.510.10:FF:000212">
    <property type="entry name" value="Tyrosine-protein kinase"/>
    <property type="match status" value="1"/>
</dbReference>
<organism evidence="19 20">
    <name type="scientific">Strigamia maritima</name>
    <name type="common">European centipede</name>
    <name type="synonym">Geophilus maritimus</name>
    <dbReference type="NCBI Taxonomy" id="126957"/>
    <lineage>
        <taxon>Eukaryota</taxon>
        <taxon>Metazoa</taxon>
        <taxon>Ecdysozoa</taxon>
        <taxon>Arthropoda</taxon>
        <taxon>Myriapoda</taxon>
        <taxon>Chilopoda</taxon>
        <taxon>Pleurostigmophora</taxon>
        <taxon>Geophilomorpha</taxon>
        <taxon>Linotaeniidae</taxon>
        <taxon>Strigamia</taxon>
    </lineage>
</organism>
<keyword evidence="7 9" id="KW-0829">Tyrosine-protein kinase</keyword>
<feature type="binding site" evidence="11">
    <location>
        <begin position="600"/>
        <end position="608"/>
    </location>
    <ligand>
        <name>ATP</name>
        <dbReference type="ChEBI" id="CHEBI:30616"/>
    </ligand>
</feature>
<evidence type="ECO:0000256" key="12">
    <source>
        <dbReference type="PROSITE-ProRule" id="PRU00191"/>
    </source>
</evidence>
<evidence type="ECO:0000256" key="4">
    <source>
        <dbReference type="ARBA" id="ARBA00022777"/>
    </source>
</evidence>
<dbReference type="PROSITE" id="PS50001">
    <property type="entry name" value="SH2"/>
    <property type="match status" value="1"/>
</dbReference>
<dbReference type="GO" id="GO:0002009">
    <property type="term" value="P:morphogenesis of an epithelium"/>
    <property type="evidence" value="ECO:0007669"/>
    <property type="project" value="UniProtKB-ARBA"/>
</dbReference>
<dbReference type="InterPro" id="IPR001245">
    <property type="entry name" value="Ser-Thr/Tyr_kinase_cat_dom"/>
</dbReference>
<dbReference type="PhylomeDB" id="T1J3P8"/>
<accession>T1J3P8</accession>
<dbReference type="CDD" id="cd10361">
    <property type="entry name" value="SH2_Fps_family"/>
    <property type="match status" value="1"/>
</dbReference>
<dbReference type="OMA" id="QEHYHES"/>
<evidence type="ECO:0000256" key="8">
    <source>
        <dbReference type="ARBA" id="ARBA00051245"/>
    </source>
</evidence>
<dbReference type="eggNOG" id="KOG0194">
    <property type="taxonomic scope" value="Eukaryota"/>
</dbReference>
<dbReference type="Gene3D" id="1.20.1270.60">
    <property type="entry name" value="Arfaptin homology (AH) domain/BAR domain"/>
    <property type="match status" value="1"/>
</dbReference>
<dbReference type="InterPro" id="IPR008266">
    <property type="entry name" value="Tyr_kinase_AS"/>
</dbReference>
<feature type="binding site" evidence="11 14">
    <location>
        <position position="623"/>
    </location>
    <ligand>
        <name>ATP</name>
        <dbReference type="ChEBI" id="CHEBI:30616"/>
    </ligand>
</feature>
<protein>
    <recommendedName>
        <fullName evidence="9">Tyrosine-protein kinase</fullName>
        <ecNumber evidence="9">2.7.10.2</ecNumber>
    </recommendedName>
</protein>
<name>T1J3P8_STRMM</name>
<evidence type="ECO:0000256" key="2">
    <source>
        <dbReference type="ARBA" id="ARBA00022679"/>
    </source>
</evidence>
<dbReference type="EC" id="2.7.10.2" evidence="9"/>
<dbReference type="PROSITE" id="PS00107">
    <property type="entry name" value="PROTEIN_KINASE_ATP"/>
    <property type="match status" value="1"/>
</dbReference>
<dbReference type="PANTHER" id="PTHR24418">
    <property type="entry name" value="TYROSINE-PROTEIN KINASE"/>
    <property type="match status" value="1"/>
</dbReference>
<dbReference type="InterPro" id="IPR050198">
    <property type="entry name" value="Non-receptor_tyrosine_kinases"/>
</dbReference>
<evidence type="ECO:0000256" key="1">
    <source>
        <dbReference type="ARBA" id="ARBA00022553"/>
    </source>
</evidence>
<evidence type="ECO:0000256" key="10">
    <source>
        <dbReference type="PIRSR" id="PIRSR000632-1"/>
    </source>
</evidence>
<dbReference type="SUPFAM" id="SSF103657">
    <property type="entry name" value="BAR/IMD domain-like"/>
    <property type="match status" value="1"/>
</dbReference>
<keyword evidence="6 13" id="KW-0175">Coiled coil</keyword>
<dbReference type="PROSITE" id="PS50011">
    <property type="entry name" value="PROTEIN_KINASE_DOM"/>
    <property type="match status" value="1"/>
</dbReference>
<dbReference type="InterPro" id="IPR000719">
    <property type="entry name" value="Prot_kinase_dom"/>
</dbReference>
<dbReference type="InterPro" id="IPR036860">
    <property type="entry name" value="SH2_dom_sf"/>
</dbReference>
<evidence type="ECO:0000256" key="13">
    <source>
        <dbReference type="PROSITE-ProRule" id="PRU01077"/>
    </source>
</evidence>
<dbReference type="InterPro" id="IPR000980">
    <property type="entry name" value="SH2"/>
</dbReference>
<evidence type="ECO:0000259" key="16">
    <source>
        <dbReference type="PROSITE" id="PS50001"/>
    </source>
</evidence>
<dbReference type="InterPro" id="IPR027267">
    <property type="entry name" value="AH/BAR_dom_sf"/>
</dbReference>
<dbReference type="HOGENOM" id="CLU_005265_0_0_1"/>
<evidence type="ECO:0000259" key="17">
    <source>
        <dbReference type="PROSITE" id="PS50011"/>
    </source>
</evidence>
<dbReference type="InterPro" id="IPR011009">
    <property type="entry name" value="Kinase-like_dom_sf"/>
</dbReference>
<dbReference type="SMART" id="SM00219">
    <property type="entry name" value="TyrKc"/>
    <property type="match status" value="1"/>
</dbReference>
<dbReference type="PRINTS" id="PR00109">
    <property type="entry name" value="TYRKINASE"/>
</dbReference>
<dbReference type="Pfam" id="PF00017">
    <property type="entry name" value="SH2"/>
    <property type="match status" value="1"/>
</dbReference>
<keyword evidence="20" id="KW-1185">Reference proteome</keyword>
<feature type="domain" description="SH2" evidence="16">
    <location>
        <begin position="491"/>
        <end position="582"/>
    </location>
</feature>